<dbReference type="OrthoDB" id="1922084at2759"/>
<accession>A0A371HEX3</accession>
<dbReference type="InterPro" id="IPR043502">
    <property type="entry name" value="DNA/RNA_pol_sf"/>
</dbReference>
<dbReference type="SUPFAM" id="SSF56672">
    <property type="entry name" value="DNA/RNA polymerases"/>
    <property type="match status" value="1"/>
</dbReference>
<dbReference type="Proteomes" id="UP000257109">
    <property type="component" value="Unassembled WGS sequence"/>
</dbReference>
<protein>
    <recommendedName>
        <fullName evidence="2">Reverse transcriptase domain-containing protein</fullName>
    </recommendedName>
</protein>
<comment type="caution">
    <text evidence="3">The sequence shown here is derived from an EMBL/GenBank/DDBJ whole genome shotgun (WGS) entry which is preliminary data.</text>
</comment>
<evidence type="ECO:0000313" key="3">
    <source>
        <dbReference type="EMBL" id="RDY01343.1"/>
    </source>
</evidence>
<feature type="compositionally biased region" description="Polar residues" evidence="1">
    <location>
        <begin position="57"/>
        <end position="83"/>
    </location>
</feature>
<dbReference type="EMBL" id="QJKJ01002789">
    <property type="protein sequence ID" value="RDY01343.1"/>
    <property type="molecule type" value="Genomic_DNA"/>
</dbReference>
<evidence type="ECO:0000313" key="4">
    <source>
        <dbReference type="Proteomes" id="UP000257109"/>
    </source>
</evidence>
<dbReference type="PANTHER" id="PTHR24559">
    <property type="entry name" value="TRANSPOSON TY3-I GAG-POL POLYPROTEIN"/>
    <property type="match status" value="1"/>
</dbReference>
<dbReference type="CDD" id="cd01647">
    <property type="entry name" value="RT_LTR"/>
    <property type="match status" value="1"/>
</dbReference>
<feature type="non-terminal residue" evidence="3">
    <location>
        <position position="1"/>
    </location>
</feature>
<feature type="domain" description="Reverse transcriptase" evidence="2">
    <location>
        <begin position="274"/>
        <end position="360"/>
    </location>
</feature>
<feature type="region of interest" description="Disordered" evidence="1">
    <location>
        <begin position="57"/>
        <end position="124"/>
    </location>
</feature>
<keyword evidence="4" id="KW-1185">Reference proteome</keyword>
<reference evidence="3" key="1">
    <citation type="submission" date="2018-05" db="EMBL/GenBank/DDBJ databases">
        <title>Draft genome of Mucuna pruriens seed.</title>
        <authorList>
            <person name="Nnadi N.E."/>
            <person name="Vos R."/>
            <person name="Hasami M.H."/>
            <person name="Devisetty U.K."/>
            <person name="Aguiy J.C."/>
        </authorList>
    </citation>
    <scope>NUCLEOTIDE SEQUENCE [LARGE SCALE GENOMIC DNA]</scope>
    <source>
        <strain evidence="3">JCA_2017</strain>
    </source>
</reference>
<sequence>MTAKTKIDVHAGTLSMVFGDTLVQFNIFEDMKHPVEDTSLFGIDLIDELIKEYMQADTSVENESTNISRDSTKTESTSVTEADTNAGDEDEKQAETESANQHEQSEAGSMPATQLPDSNQVGQAVSKPIGEVSLPEPPTELKPLPNHLKYANLGDEQQFPQPSPGTGGKLLQVLKQHKKAIGWKLFDHPGINPSICMHRILMAEEVRPMKQQQRRLNPTILDVVKREVTKLLAAGIIYPILDSSWVSPVQVVPKKSGMTVMKNQNDELVPTRVQNSWRVCIDYKKLNQATRKDHFPLPFLDQVLEKLAGKSHYCFLDGYSGYMQIHMAPEDQHKTTFTCPFGTFAYTRMLFGLCNAPSTF</sequence>
<gene>
    <name evidence="3" type="ORF">CR513_15341</name>
</gene>
<feature type="compositionally biased region" description="Polar residues" evidence="1">
    <location>
        <begin position="111"/>
        <end position="123"/>
    </location>
</feature>
<organism evidence="3 4">
    <name type="scientific">Mucuna pruriens</name>
    <name type="common">Velvet bean</name>
    <name type="synonym">Dolichos pruriens</name>
    <dbReference type="NCBI Taxonomy" id="157652"/>
    <lineage>
        <taxon>Eukaryota</taxon>
        <taxon>Viridiplantae</taxon>
        <taxon>Streptophyta</taxon>
        <taxon>Embryophyta</taxon>
        <taxon>Tracheophyta</taxon>
        <taxon>Spermatophyta</taxon>
        <taxon>Magnoliopsida</taxon>
        <taxon>eudicotyledons</taxon>
        <taxon>Gunneridae</taxon>
        <taxon>Pentapetalae</taxon>
        <taxon>rosids</taxon>
        <taxon>fabids</taxon>
        <taxon>Fabales</taxon>
        <taxon>Fabaceae</taxon>
        <taxon>Papilionoideae</taxon>
        <taxon>50 kb inversion clade</taxon>
        <taxon>NPAAA clade</taxon>
        <taxon>indigoferoid/millettioid clade</taxon>
        <taxon>Phaseoleae</taxon>
        <taxon>Mucuna</taxon>
    </lineage>
</organism>
<dbReference type="PANTHER" id="PTHR24559:SF444">
    <property type="entry name" value="REVERSE TRANSCRIPTASE DOMAIN-CONTAINING PROTEIN"/>
    <property type="match status" value="1"/>
</dbReference>
<dbReference type="AlphaFoldDB" id="A0A371HEX3"/>
<evidence type="ECO:0000259" key="2">
    <source>
        <dbReference type="Pfam" id="PF00078"/>
    </source>
</evidence>
<dbReference type="Pfam" id="PF00078">
    <property type="entry name" value="RVT_1"/>
    <property type="match status" value="1"/>
</dbReference>
<name>A0A371HEX3_MUCPR</name>
<proteinExistence type="predicted"/>
<evidence type="ECO:0000256" key="1">
    <source>
        <dbReference type="SAM" id="MobiDB-lite"/>
    </source>
</evidence>
<dbReference type="Gene3D" id="3.10.10.10">
    <property type="entry name" value="HIV Type 1 Reverse Transcriptase, subunit A, domain 1"/>
    <property type="match status" value="1"/>
</dbReference>
<dbReference type="InterPro" id="IPR000477">
    <property type="entry name" value="RT_dom"/>
</dbReference>
<dbReference type="InterPro" id="IPR053134">
    <property type="entry name" value="RNA-dir_DNA_polymerase"/>
</dbReference>